<keyword evidence="4" id="KW-1003">Cell membrane</keyword>
<dbReference type="EMBL" id="JUGD01000025">
    <property type="protein sequence ID" value="RAM62660.1"/>
    <property type="molecule type" value="Genomic_DNA"/>
</dbReference>
<feature type="transmembrane region" description="Helical" evidence="8">
    <location>
        <begin position="78"/>
        <end position="96"/>
    </location>
</feature>
<evidence type="ECO:0000256" key="6">
    <source>
        <dbReference type="ARBA" id="ARBA00022989"/>
    </source>
</evidence>
<accession>A0ABX9BXJ0</accession>
<dbReference type="Proteomes" id="UP000248631">
    <property type="component" value="Unassembled WGS sequence"/>
</dbReference>
<dbReference type="InterPro" id="IPR037185">
    <property type="entry name" value="EmrE-like"/>
</dbReference>
<evidence type="ECO:0000256" key="4">
    <source>
        <dbReference type="ARBA" id="ARBA00022475"/>
    </source>
</evidence>
<feature type="transmembrane region" description="Helical" evidence="8">
    <location>
        <begin position="242"/>
        <end position="263"/>
    </location>
</feature>
<dbReference type="NCBIfam" id="TIGR00688">
    <property type="entry name" value="rarD"/>
    <property type="match status" value="1"/>
</dbReference>
<feature type="transmembrane region" description="Helical" evidence="8">
    <location>
        <begin position="269"/>
        <end position="287"/>
    </location>
</feature>
<keyword evidence="5 8" id="KW-0812">Transmembrane</keyword>
<keyword evidence="11" id="KW-1185">Reference proteome</keyword>
<comment type="similarity">
    <text evidence="2">Belongs to the EamA transporter family.</text>
</comment>
<evidence type="ECO:0000256" key="2">
    <source>
        <dbReference type="ARBA" id="ARBA00007362"/>
    </source>
</evidence>
<evidence type="ECO:0000256" key="8">
    <source>
        <dbReference type="SAM" id="Phobius"/>
    </source>
</evidence>
<organism evidence="10 11">
    <name type="scientific">Herbaspirillum rubrisubalbicans</name>
    <dbReference type="NCBI Taxonomy" id="80842"/>
    <lineage>
        <taxon>Bacteria</taxon>
        <taxon>Pseudomonadati</taxon>
        <taxon>Pseudomonadota</taxon>
        <taxon>Betaproteobacteria</taxon>
        <taxon>Burkholderiales</taxon>
        <taxon>Oxalobacteraceae</taxon>
        <taxon>Herbaspirillum</taxon>
    </lineage>
</organism>
<dbReference type="InterPro" id="IPR000620">
    <property type="entry name" value="EamA_dom"/>
</dbReference>
<feature type="transmembrane region" description="Helical" evidence="8">
    <location>
        <begin position="155"/>
        <end position="172"/>
    </location>
</feature>
<comment type="subcellular location">
    <subcellularLocation>
        <location evidence="1">Cell membrane</location>
        <topology evidence="1">Multi-pass membrane protein</topology>
    </subcellularLocation>
</comment>
<reference evidence="10 11" key="1">
    <citation type="submission" date="2014-12" db="EMBL/GenBank/DDBJ databases">
        <title>Complete genome sequence of Herbaspirillum rubrisubalbicans Os38.</title>
        <authorList>
            <person name="Chen M."/>
            <person name="An Q."/>
        </authorList>
    </citation>
    <scope>NUCLEOTIDE SEQUENCE [LARGE SCALE GENOMIC DNA]</scope>
    <source>
        <strain evidence="10 11">Os38</strain>
    </source>
</reference>
<dbReference type="SUPFAM" id="SSF103481">
    <property type="entry name" value="Multidrug resistance efflux transporter EmrE"/>
    <property type="match status" value="2"/>
</dbReference>
<feature type="domain" description="EamA" evidence="9">
    <location>
        <begin position="169"/>
        <end position="285"/>
    </location>
</feature>
<gene>
    <name evidence="10" type="ORF">RB24_20325</name>
</gene>
<protein>
    <submittedName>
        <fullName evidence="10">Chemotaxis protein</fullName>
    </submittedName>
</protein>
<feature type="transmembrane region" description="Helical" evidence="8">
    <location>
        <begin position="214"/>
        <end position="235"/>
    </location>
</feature>
<feature type="domain" description="EamA" evidence="9">
    <location>
        <begin position="10"/>
        <end position="146"/>
    </location>
</feature>
<comment type="caution">
    <text evidence="10">The sequence shown here is derived from an EMBL/GenBank/DDBJ whole genome shotgun (WGS) entry which is preliminary data.</text>
</comment>
<keyword evidence="6 8" id="KW-1133">Transmembrane helix</keyword>
<feature type="transmembrane region" description="Helical" evidence="8">
    <location>
        <begin position="181"/>
        <end position="202"/>
    </location>
</feature>
<feature type="transmembrane region" description="Helical" evidence="8">
    <location>
        <begin position="7"/>
        <end position="27"/>
    </location>
</feature>
<dbReference type="InterPro" id="IPR004626">
    <property type="entry name" value="RarD"/>
</dbReference>
<evidence type="ECO:0000259" key="9">
    <source>
        <dbReference type="Pfam" id="PF00892"/>
    </source>
</evidence>
<evidence type="ECO:0000256" key="5">
    <source>
        <dbReference type="ARBA" id="ARBA00022692"/>
    </source>
</evidence>
<name>A0ABX9BXJ0_9BURK</name>
<feature type="transmembrane region" description="Helical" evidence="8">
    <location>
        <begin position="108"/>
        <end position="125"/>
    </location>
</feature>
<proteinExistence type="inferred from homology"/>
<feature type="transmembrane region" description="Helical" evidence="8">
    <location>
        <begin position="39"/>
        <end position="57"/>
    </location>
</feature>
<keyword evidence="3" id="KW-0813">Transport</keyword>
<evidence type="ECO:0000256" key="1">
    <source>
        <dbReference type="ARBA" id="ARBA00004651"/>
    </source>
</evidence>
<evidence type="ECO:0000256" key="3">
    <source>
        <dbReference type="ARBA" id="ARBA00022448"/>
    </source>
</evidence>
<evidence type="ECO:0000313" key="10">
    <source>
        <dbReference type="EMBL" id="RAM62660.1"/>
    </source>
</evidence>
<evidence type="ECO:0000313" key="11">
    <source>
        <dbReference type="Proteomes" id="UP000248631"/>
    </source>
</evidence>
<evidence type="ECO:0000256" key="7">
    <source>
        <dbReference type="ARBA" id="ARBA00023136"/>
    </source>
</evidence>
<sequence length="302" mass="33176">MMNPQDIGRGIGLSVLASSLFAFLSGYTRLLAPLDGTEIFAWRIVITLLCVLGLLAWRGDLPRLRSAMAELLGSPARIALLLLMSALLALQQWLFLWGSVNGRALEVSLGYFLLPLSMVLVGRFHYGEKMDLLQRLAVLCACVGVAHELWMTRAFSWPTLAVALGYPPYFILRRRIHIDSLLIFAVELMVLALPSLLALAASERTVTILHTPTMWLLLPGLGVLSMIALTSYLRAGKLLPMGLFGILGYVEPVLLVLVAMAVLGETLHLAQLGTYVPIWLSVLLTALHSVKLMRRPAVQPMN</sequence>
<keyword evidence="7 8" id="KW-0472">Membrane</keyword>
<dbReference type="Pfam" id="PF00892">
    <property type="entry name" value="EamA"/>
    <property type="match status" value="2"/>
</dbReference>